<feature type="chain" id="PRO_5032384367" description="Lipoprotein" evidence="2">
    <location>
        <begin position="26"/>
        <end position="126"/>
    </location>
</feature>
<gene>
    <name evidence="3" type="ORF">HG543_29540</name>
</gene>
<dbReference type="RefSeq" id="WP_169348238.1">
    <property type="nucleotide sequence ID" value="NZ_JABBJJ010000163.1"/>
</dbReference>
<organism evidence="3 4">
    <name type="scientific">Pyxidicoccus fallax</name>
    <dbReference type="NCBI Taxonomy" id="394095"/>
    <lineage>
        <taxon>Bacteria</taxon>
        <taxon>Pseudomonadati</taxon>
        <taxon>Myxococcota</taxon>
        <taxon>Myxococcia</taxon>
        <taxon>Myxococcales</taxon>
        <taxon>Cystobacterineae</taxon>
        <taxon>Myxococcaceae</taxon>
        <taxon>Pyxidicoccus</taxon>
    </lineage>
</organism>
<feature type="compositionally biased region" description="Gly residues" evidence="1">
    <location>
        <begin position="114"/>
        <end position="126"/>
    </location>
</feature>
<evidence type="ECO:0000313" key="3">
    <source>
        <dbReference type="EMBL" id="NMO18978.1"/>
    </source>
</evidence>
<evidence type="ECO:0000313" key="4">
    <source>
        <dbReference type="Proteomes" id="UP000518300"/>
    </source>
</evidence>
<feature type="compositionally biased region" description="Low complexity" evidence="1">
    <location>
        <begin position="83"/>
        <end position="113"/>
    </location>
</feature>
<evidence type="ECO:0000256" key="2">
    <source>
        <dbReference type="SAM" id="SignalP"/>
    </source>
</evidence>
<feature type="region of interest" description="Disordered" evidence="1">
    <location>
        <begin position="83"/>
        <end position="126"/>
    </location>
</feature>
<keyword evidence="2" id="KW-0732">Signal</keyword>
<feature type="signal peptide" evidence="2">
    <location>
        <begin position="1"/>
        <end position="25"/>
    </location>
</feature>
<reference evidence="3 4" key="1">
    <citation type="submission" date="2020-04" db="EMBL/GenBank/DDBJ databases">
        <title>Draft genome of Pyxidicoccus fallax type strain.</title>
        <authorList>
            <person name="Whitworth D.E."/>
        </authorList>
    </citation>
    <scope>NUCLEOTIDE SEQUENCE [LARGE SCALE GENOMIC DNA]</scope>
    <source>
        <strain evidence="3 4">DSM 14698</strain>
    </source>
</reference>
<evidence type="ECO:0000256" key="1">
    <source>
        <dbReference type="SAM" id="MobiDB-lite"/>
    </source>
</evidence>
<sequence length="126" mass="12997">MHKNLLAVALLCFSAMGCVTAPATAWVVPKERATECRKICTDLDMRMSALVIIHSNAGCVCEPREEEGAPVAKTSGASAAAASAAIQAIEEEQAQASQQHSQNSAHSSGAGYQPPGGGYRPPGGPY</sequence>
<keyword evidence="4" id="KW-1185">Reference proteome</keyword>
<dbReference type="EMBL" id="JABBJJ010000163">
    <property type="protein sequence ID" value="NMO18978.1"/>
    <property type="molecule type" value="Genomic_DNA"/>
</dbReference>
<comment type="caution">
    <text evidence="3">The sequence shown here is derived from an EMBL/GenBank/DDBJ whole genome shotgun (WGS) entry which is preliminary data.</text>
</comment>
<dbReference type="AlphaFoldDB" id="A0A848LMG2"/>
<dbReference type="PROSITE" id="PS51257">
    <property type="entry name" value="PROKAR_LIPOPROTEIN"/>
    <property type="match status" value="1"/>
</dbReference>
<proteinExistence type="predicted"/>
<name>A0A848LMG2_9BACT</name>
<dbReference type="Proteomes" id="UP000518300">
    <property type="component" value="Unassembled WGS sequence"/>
</dbReference>
<accession>A0A848LMG2</accession>
<protein>
    <recommendedName>
        <fullName evidence="5">Lipoprotein</fullName>
    </recommendedName>
</protein>
<evidence type="ECO:0008006" key="5">
    <source>
        <dbReference type="Google" id="ProtNLM"/>
    </source>
</evidence>